<evidence type="ECO:0008006" key="3">
    <source>
        <dbReference type="Google" id="ProtNLM"/>
    </source>
</evidence>
<sequence length="451" mass="51220">MSEFLSTHIAVSKYKGHNALVTFKNTSDRLDTSVTAVKVKVEDKVSEIASWGKNNDYPQKVLEAVRLNGSASSGLRFLRKAHYGNGLILYKDNVNDQGKKQIQLVPVTENKDINDFFLNSQVRRFSKEIIADLEWWSIAFPEYILSNNFKTINKVTRQKAAWCRFELMNEENGLIEHVYISEQFGRKSVDLEGDYAEKVPLIDSYWSADQVKEYCKANNIKKFIRPIFYPLLDEAFYPKAEWQSILNSGWLDVANSVPELKKALFNNQMTIKYIIEIDERYFEQIYSTQWKNFKPEERIDIRQKVIDDINDSLVGNDKAGKTIQSMMLKDNDGKQYSAVKITALDDKLKDGSYLPEAEAANSEVLFALGVDPSLIGAGIPGGKLGAGSGSDKREAFTILSALKKHDRETTIEIFEFIQQYNNWDPSIKFGFENTILTTLDANPTGTQTATA</sequence>
<dbReference type="OrthoDB" id="671786at2"/>
<keyword evidence="2" id="KW-1185">Reference proteome</keyword>
<dbReference type="RefSeq" id="WP_106679145.1">
    <property type="nucleotide sequence ID" value="NZ_JACHWV010000003.1"/>
</dbReference>
<name>A0A2T1NAI1_9FLAO</name>
<dbReference type="EMBL" id="PXOT01000024">
    <property type="protein sequence ID" value="PSG89146.1"/>
    <property type="molecule type" value="Genomic_DNA"/>
</dbReference>
<reference evidence="1 2" key="1">
    <citation type="submission" date="2018-03" db="EMBL/GenBank/DDBJ databases">
        <title>Mesoflavibacter sp. HG37 and Mesoflavibacter sp. HG96 sp.nov., two marine bacteria isolated from seawater of Western Pacific Ocean.</title>
        <authorList>
            <person name="Cheng H."/>
            <person name="Wu Y.-H."/>
            <person name="Guo L.-L."/>
            <person name="Xu X.-W."/>
        </authorList>
    </citation>
    <scope>NUCLEOTIDE SEQUENCE [LARGE SCALE GENOMIC DNA]</scope>
    <source>
        <strain evidence="1 2">KCTC 42117</strain>
    </source>
</reference>
<organism evidence="1 2">
    <name type="scientific">Mesoflavibacter zeaxanthinifaciens subsp. sabulilitoris</name>
    <dbReference type="NCBI Taxonomy" id="1520893"/>
    <lineage>
        <taxon>Bacteria</taxon>
        <taxon>Pseudomonadati</taxon>
        <taxon>Bacteroidota</taxon>
        <taxon>Flavobacteriia</taxon>
        <taxon>Flavobacteriales</taxon>
        <taxon>Flavobacteriaceae</taxon>
        <taxon>Mesoflavibacter</taxon>
    </lineage>
</organism>
<protein>
    <recommendedName>
        <fullName evidence="3">Phage portal protein</fullName>
    </recommendedName>
</protein>
<gene>
    <name evidence="1" type="ORF">C7H61_09315</name>
</gene>
<evidence type="ECO:0000313" key="2">
    <source>
        <dbReference type="Proteomes" id="UP000238430"/>
    </source>
</evidence>
<dbReference type="Proteomes" id="UP000238430">
    <property type="component" value="Unassembled WGS sequence"/>
</dbReference>
<proteinExistence type="predicted"/>
<dbReference type="AlphaFoldDB" id="A0A2T1NAI1"/>
<comment type="caution">
    <text evidence="1">The sequence shown here is derived from an EMBL/GenBank/DDBJ whole genome shotgun (WGS) entry which is preliminary data.</text>
</comment>
<accession>A0A2T1NAI1</accession>
<evidence type="ECO:0000313" key="1">
    <source>
        <dbReference type="EMBL" id="PSG89146.1"/>
    </source>
</evidence>